<dbReference type="Pfam" id="PF07876">
    <property type="entry name" value="Dabb"/>
    <property type="match status" value="1"/>
</dbReference>
<dbReference type="PROSITE" id="PS51502">
    <property type="entry name" value="S_R_A_B_BARREL"/>
    <property type="match status" value="1"/>
</dbReference>
<dbReference type="InterPro" id="IPR013097">
    <property type="entry name" value="Dabb"/>
</dbReference>
<name>A0A1Y2L3Y9_9PROT</name>
<gene>
    <name evidence="2" type="ORF">TMES_00760</name>
</gene>
<reference evidence="2 3" key="1">
    <citation type="submission" date="2014-03" db="EMBL/GenBank/DDBJ databases">
        <title>The draft genome sequence of Thalassospira mesophila JCM 18969.</title>
        <authorList>
            <person name="Lai Q."/>
            <person name="Shao Z."/>
        </authorList>
    </citation>
    <scope>NUCLEOTIDE SEQUENCE [LARGE SCALE GENOMIC DNA]</scope>
    <source>
        <strain evidence="2 3">JCM 18969</strain>
    </source>
</reference>
<feature type="domain" description="Stress-response A/B barrel" evidence="1">
    <location>
        <begin position="2"/>
        <end position="100"/>
    </location>
</feature>
<proteinExistence type="predicted"/>
<comment type="caution">
    <text evidence="2">The sequence shown here is derived from an EMBL/GenBank/DDBJ whole genome shotgun (WGS) entry which is preliminary data.</text>
</comment>
<evidence type="ECO:0000259" key="1">
    <source>
        <dbReference type="PROSITE" id="PS51502"/>
    </source>
</evidence>
<evidence type="ECO:0000313" key="2">
    <source>
        <dbReference type="EMBL" id="OSQ40381.1"/>
    </source>
</evidence>
<dbReference type="EMBL" id="JFKA01000001">
    <property type="protein sequence ID" value="OSQ40381.1"/>
    <property type="molecule type" value="Genomic_DNA"/>
</dbReference>
<dbReference type="STRING" id="1293891.TMES_00760"/>
<dbReference type="RefSeq" id="WP_085578491.1">
    <property type="nucleotide sequence ID" value="NZ_JFKA01000001.1"/>
</dbReference>
<dbReference type="OrthoDB" id="9816070at2"/>
<sequence length="121" mass="13267">MIRHIVLVQVPYHADPAETEAVFFGMKEMAATIEGMLGFVGGRNLDRDGLHQGFTHAFTIDFINSAARDDYIIGLDEKQIGQRLVKLAQGGLGGILVMNTEIDEVSLSGPERPRKLQASWG</sequence>
<organism evidence="2 3">
    <name type="scientific">Thalassospira mesophila</name>
    <dbReference type="NCBI Taxonomy" id="1293891"/>
    <lineage>
        <taxon>Bacteria</taxon>
        <taxon>Pseudomonadati</taxon>
        <taxon>Pseudomonadota</taxon>
        <taxon>Alphaproteobacteria</taxon>
        <taxon>Rhodospirillales</taxon>
        <taxon>Thalassospiraceae</taxon>
        <taxon>Thalassospira</taxon>
    </lineage>
</organism>
<dbReference type="Proteomes" id="UP000193391">
    <property type="component" value="Unassembled WGS sequence"/>
</dbReference>
<evidence type="ECO:0000313" key="3">
    <source>
        <dbReference type="Proteomes" id="UP000193391"/>
    </source>
</evidence>
<accession>A0A1Y2L3Y9</accession>
<dbReference type="SMART" id="SM00886">
    <property type="entry name" value="Dabb"/>
    <property type="match status" value="1"/>
</dbReference>
<dbReference type="AlphaFoldDB" id="A0A1Y2L3Y9"/>
<protein>
    <recommendedName>
        <fullName evidence="1">Stress-response A/B barrel domain-containing protein</fullName>
    </recommendedName>
</protein>
<dbReference type="Gene3D" id="3.30.70.100">
    <property type="match status" value="1"/>
</dbReference>
<dbReference type="SUPFAM" id="SSF54909">
    <property type="entry name" value="Dimeric alpha+beta barrel"/>
    <property type="match status" value="1"/>
</dbReference>
<dbReference type="InterPro" id="IPR011008">
    <property type="entry name" value="Dimeric_a/b-barrel"/>
</dbReference>
<keyword evidence="3" id="KW-1185">Reference proteome</keyword>